<dbReference type="EMBL" id="JABTTQ020000269">
    <property type="protein sequence ID" value="KAK6140721.1"/>
    <property type="molecule type" value="Genomic_DNA"/>
</dbReference>
<evidence type="ECO:0000313" key="1">
    <source>
        <dbReference type="EMBL" id="KAK6140721.1"/>
    </source>
</evidence>
<name>A0ABR0VZG0_REHGL</name>
<sequence length="305" mass="35015">MNQTHILDQIHTLPATQQRLFLDQNHFLPPHHHHYVGGGAAGASSAYFPVNFKLGLNEICARNDYKDGRSINNEEGDANLVRGSEQYEVPEARHSSLGMLHCWQNQQDSPNKQPPPFWEHLPAEVSNENSEIIDRQEMNINQKEAPLTNCLDSKSRVHFGELEAIYKRLGTSERNQTGPSEINFPQLPRGNQVPMSPMVDFFGNLVKQVMEHQENLHRKFTEVIERLDEERRAREEAWRNQELAHFEHESEARAREKALAESREALIVSYLEKITGESINFPAFDPKKINSAITRDELGPNDEHD</sequence>
<gene>
    <name evidence="1" type="ORF">DH2020_025539</name>
</gene>
<dbReference type="PANTHER" id="PTHR21654">
    <property type="entry name" value="FI21293P1"/>
    <property type="match status" value="1"/>
</dbReference>
<comment type="caution">
    <text evidence="1">The sequence shown here is derived from an EMBL/GenBank/DDBJ whole genome shotgun (WGS) entry which is preliminary data.</text>
</comment>
<reference evidence="1 2" key="1">
    <citation type="journal article" date="2021" name="Comput. Struct. Biotechnol. J.">
        <title>De novo genome assembly of the potent medicinal plant Rehmannia glutinosa using nanopore technology.</title>
        <authorList>
            <person name="Ma L."/>
            <person name="Dong C."/>
            <person name="Song C."/>
            <person name="Wang X."/>
            <person name="Zheng X."/>
            <person name="Niu Y."/>
            <person name="Chen S."/>
            <person name="Feng W."/>
        </authorList>
    </citation>
    <scope>NUCLEOTIDE SEQUENCE [LARGE SCALE GENOMIC DNA]</scope>
    <source>
        <strain evidence="1">DH-2019</strain>
    </source>
</reference>
<keyword evidence="2" id="KW-1185">Reference proteome</keyword>
<accession>A0ABR0VZG0</accession>
<protein>
    <submittedName>
        <fullName evidence="1">Uncharacterized protein</fullName>
    </submittedName>
</protein>
<dbReference type="PANTHER" id="PTHR21654:SF31">
    <property type="entry name" value="OS02G0104500 PROTEIN"/>
    <property type="match status" value="1"/>
</dbReference>
<evidence type="ECO:0000313" key="2">
    <source>
        <dbReference type="Proteomes" id="UP001318860"/>
    </source>
</evidence>
<dbReference type="Proteomes" id="UP001318860">
    <property type="component" value="Unassembled WGS sequence"/>
</dbReference>
<proteinExistence type="predicted"/>
<organism evidence="1 2">
    <name type="scientific">Rehmannia glutinosa</name>
    <name type="common">Chinese foxglove</name>
    <dbReference type="NCBI Taxonomy" id="99300"/>
    <lineage>
        <taxon>Eukaryota</taxon>
        <taxon>Viridiplantae</taxon>
        <taxon>Streptophyta</taxon>
        <taxon>Embryophyta</taxon>
        <taxon>Tracheophyta</taxon>
        <taxon>Spermatophyta</taxon>
        <taxon>Magnoliopsida</taxon>
        <taxon>eudicotyledons</taxon>
        <taxon>Gunneridae</taxon>
        <taxon>Pentapetalae</taxon>
        <taxon>asterids</taxon>
        <taxon>lamiids</taxon>
        <taxon>Lamiales</taxon>
        <taxon>Orobanchaceae</taxon>
        <taxon>Rehmannieae</taxon>
        <taxon>Rehmannia</taxon>
    </lineage>
</organism>